<feature type="transmembrane region" description="Helical" evidence="1">
    <location>
        <begin position="39"/>
        <end position="59"/>
    </location>
</feature>
<keyword evidence="3" id="KW-0482">Metalloprotease</keyword>
<protein>
    <submittedName>
        <fullName evidence="3">CPBP family intramembrane metalloprotease</fullName>
    </submittedName>
</protein>
<evidence type="ECO:0000313" key="3">
    <source>
        <dbReference type="EMBL" id="QKS70278.1"/>
    </source>
</evidence>
<evidence type="ECO:0000313" key="4">
    <source>
        <dbReference type="Proteomes" id="UP000318138"/>
    </source>
</evidence>
<dbReference type="AlphaFoldDB" id="A0A859FBS7"/>
<reference evidence="4" key="1">
    <citation type="submission" date="2019-07" db="EMBL/GenBank/DDBJ databases">
        <title>Bacillus alkalisoli sp. nov. isolated from saline soil.</title>
        <authorList>
            <person name="Sun J.-Q."/>
            <person name="Xu L."/>
        </authorList>
    </citation>
    <scope>NUCLEOTIDE SEQUENCE [LARGE SCALE GENOMIC DNA]</scope>
    <source>
        <strain evidence="4">M4U3P1</strain>
    </source>
</reference>
<sequence length="247" mass="27379">MNKHYWWILIVFALSQLVFPLPIAIILGATDLATTEAELMGLSIFISFTIAFLIISAIAYRAPKNPAIADQRMDVGGTIGWSLIGIVLAFAAQYIAAILQMTLLGIEPGSENTQQIVDMTNAVPILAFAVAIFGPVSEEIVFRMVIFGALLKRFGFWIAAVGNGLIFAVVHWDFENILVYLAMAIVFSYLYYRTGRIIVPIVAHIGINSFVMLVQVVFGEQIQDFLERMEEMEQSAAFIMAVIGRFM</sequence>
<dbReference type="InterPro" id="IPR052710">
    <property type="entry name" value="CAAX_protease"/>
</dbReference>
<dbReference type="Proteomes" id="UP000318138">
    <property type="component" value="Chromosome"/>
</dbReference>
<dbReference type="GO" id="GO:0004175">
    <property type="term" value="F:endopeptidase activity"/>
    <property type="evidence" value="ECO:0007669"/>
    <property type="project" value="UniProtKB-ARBA"/>
</dbReference>
<evidence type="ECO:0000259" key="2">
    <source>
        <dbReference type="Pfam" id="PF02517"/>
    </source>
</evidence>
<dbReference type="InterPro" id="IPR003675">
    <property type="entry name" value="Rce1/LyrA-like_dom"/>
</dbReference>
<organism evidence="3 4">
    <name type="scientific">Paenalkalicoccus suaedae</name>
    <dbReference type="NCBI Taxonomy" id="2592382"/>
    <lineage>
        <taxon>Bacteria</taxon>
        <taxon>Bacillati</taxon>
        <taxon>Bacillota</taxon>
        <taxon>Bacilli</taxon>
        <taxon>Bacillales</taxon>
        <taxon>Bacillaceae</taxon>
        <taxon>Paenalkalicoccus</taxon>
    </lineage>
</organism>
<feature type="domain" description="CAAX prenyl protease 2/Lysostaphin resistance protein A-like" evidence="2">
    <location>
        <begin position="124"/>
        <end position="209"/>
    </location>
</feature>
<gene>
    <name evidence="3" type="ORF">FLK61_26315</name>
</gene>
<dbReference type="KEGG" id="psua:FLK61_26315"/>
<dbReference type="PANTHER" id="PTHR36435:SF6">
    <property type="entry name" value="ABORTIVE INFECTION PROTEIN"/>
    <property type="match status" value="1"/>
</dbReference>
<accession>A0A859FBS7</accession>
<dbReference type="EMBL" id="CP041372">
    <property type="protein sequence ID" value="QKS70278.1"/>
    <property type="molecule type" value="Genomic_DNA"/>
</dbReference>
<keyword evidence="1" id="KW-0472">Membrane</keyword>
<feature type="transmembrane region" description="Helical" evidence="1">
    <location>
        <begin position="154"/>
        <end position="170"/>
    </location>
</feature>
<keyword evidence="3" id="KW-0378">Hydrolase</keyword>
<dbReference type="Pfam" id="PF02517">
    <property type="entry name" value="Rce1-like"/>
    <property type="match status" value="1"/>
</dbReference>
<dbReference type="GO" id="GO:0080120">
    <property type="term" value="P:CAAX-box protein maturation"/>
    <property type="evidence" value="ECO:0007669"/>
    <property type="project" value="UniProtKB-ARBA"/>
</dbReference>
<dbReference type="GO" id="GO:0006508">
    <property type="term" value="P:proteolysis"/>
    <property type="evidence" value="ECO:0007669"/>
    <property type="project" value="UniProtKB-KW"/>
</dbReference>
<feature type="transmembrane region" description="Helical" evidence="1">
    <location>
        <begin position="177"/>
        <end position="192"/>
    </location>
</feature>
<dbReference type="GO" id="GO:0008237">
    <property type="term" value="F:metallopeptidase activity"/>
    <property type="evidence" value="ECO:0007669"/>
    <property type="project" value="UniProtKB-KW"/>
</dbReference>
<dbReference type="RefSeq" id="WP_176008318.1">
    <property type="nucleotide sequence ID" value="NZ_CP041372.2"/>
</dbReference>
<keyword evidence="4" id="KW-1185">Reference proteome</keyword>
<evidence type="ECO:0000256" key="1">
    <source>
        <dbReference type="SAM" id="Phobius"/>
    </source>
</evidence>
<keyword evidence="1" id="KW-1133">Transmembrane helix</keyword>
<feature type="transmembrane region" description="Helical" evidence="1">
    <location>
        <begin position="198"/>
        <end position="219"/>
    </location>
</feature>
<name>A0A859FBS7_9BACI</name>
<keyword evidence="1" id="KW-0812">Transmembrane</keyword>
<proteinExistence type="predicted"/>
<dbReference type="PANTHER" id="PTHR36435">
    <property type="entry name" value="SLR1288 PROTEIN"/>
    <property type="match status" value="1"/>
</dbReference>
<feature type="transmembrane region" description="Helical" evidence="1">
    <location>
        <begin position="6"/>
        <end position="27"/>
    </location>
</feature>
<keyword evidence="3" id="KW-0645">Protease</keyword>
<feature type="transmembrane region" description="Helical" evidence="1">
    <location>
        <begin position="79"/>
        <end position="104"/>
    </location>
</feature>